<dbReference type="GO" id="GO:0000956">
    <property type="term" value="P:nuclear-transcribed mRNA catabolic process"/>
    <property type="evidence" value="ECO:0007669"/>
    <property type="project" value="TreeGrafter"/>
</dbReference>
<comment type="catalytic activity">
    <reaction evidence="4">
        <text>a 5'-end triphospho-ribonucleoside in mRNA + H2O = a 5'-end phospho-ribonucleoside in mRNA + diphosphate + H(+)</text>
        <dbReference type="Rhea" id="RHEA:78683"/>
        <dbReference type="Rhea" id="RHEA-COMP:15692"/>
        <dbReference type="Rhea" id="RHEA-COMP:17164"/>
        <dbReference type="ChEBI" id="CHEBI:15377"/>
        <dbReference type="ChEBI" id="CHEBI:15378"/>
        <dbReference type="ChEBI" id="CHEBI:33019"/>
        <dbReference type="ChEBI" id="CHEBI:138282"/>
        <dbReference type="ChEBI" id="CHEBI:167618"/>
    </reaction>
    <physiologicalReaction direction="left-to-right" evidence="4">
        <dbReference type="Rhea" id="RHEA:78684"/>
    </physiologicalReaction>
</comment>
<evidence type="ECO:0000256" key="5">
    <source>
        <dbReference type="ARBA" id="ARBA00048124"/>
    </source>
</evidence>
<evidence type="ECO:0000256" key="6">
    <source>
        <dbReference type="RuleBase" id="RU367113"/>
    </source>
</evidence>
<comment type="catalytic activity">
    <reaction evidence="3">
        <text>a 5'-end (N(7)-methyl 5'-triphosphoguanosine)-ribonucleoside-ribonucleotide in mRNA + H2O = a (N(7)-methyl 5'-triphosphoguanosine)-nucleoside + a 5'-end phospho-ribonucleoside in mRNA + H(+)</text>
        <dbReference type="Rhea" id="RHEA:66928"/>
        <dbReference type="Rhea" id="RHEA-COMP:15692"/>
        <dbReference type="Rhea" id="RHEA-COMP:17313"/>
        <dbReference type="ChEBI" id="CHEBI:15377"/>
        <dbReference type="ChEBI" id="CHEBI:15378"/>
        <dbReference type="ChEBI" id="CHEBI:138282"/>
        <dbReference type="ChEBI" id="CHEBI:172876"/>
        <dbReference type="ChEBI" id="CHEBI:172877"/>
    </reaction>
    <physiologicalReaction direction="left-to-right" evidence="3">
        <dbReference type="Rhea" id="RHEA:66929"/>
    </physiologicalReaction>
</comment>
<evidence type="ECO:0000256" key="3">
    <source>
        <dbReference type="ARBA" id="ARBA00044676"/>
    </source>
</evidence>
<accession>A0A0C9TAG4</accession>
<reference evidence="9 10" key="1">
    <citation type="submission" date="2014-06" db="EMBL/GenBank/DDBJ databases">
        <title>Evolutionary Origins and Diversification of the Mycorrhizal Mutualists.</title>
        <authorList>
            <consortium name="DOE Joint Genome Institute"/>
            <consortium name="Mycorrhizal Genomics Consortium"/>
            <person name="Kohler A."/>
            <person name="Kuo A."/>
            <person name="Nagy L.G."/>
            <person name="Floudas D."/>
            <person name="Copeland A."/>
            <person name="Barry K.W."/>
            <person name="Cichocki N."/>
            <person name="Veneault-Fourrey C."/>
            <person name="LaButti K."/>
            <person name="Lindquist E.A."/>
            <person name="Lipzen A."/>
            <person name="Lundell T."/>
            <person name="Morin E."/>
            <person name="Murat C."/>
            <person name="Riley R."/>
            <person name="Ohm R."/>
            <person name="Sun H."/>
            <person name="Tunlid A."/>
            <person name="Henrissat B."/>
            <person name="Grigoriev I.V."/>
            <person name="Hibbett D.S."/>
            <person name="Martin F."/>
        </authorList>
    </citation>
    <scope>NUCLEOTIDE SEQUENCE [LARGE SCALE GENOMIC DNA]</scope>
    <source>
        <strain evidence="9 10">SS14</strain>
    </source>
</reference>
<dbReference type="PANTHER" id="PTHR12395">
    <property type="entry name" value="DOM-3 RELATED"/>
    <property type="match status" value="1"/>
</dbReference>
<keyword evidence="6" id="KW-0539">Nucleus</keyword>
<feature type="region of interest" description="Disordered" evidence="7">
    <location>
        <begin position="362"/>
        <end position="381"/>
    </location>
</feature>
<dbReference type="GO" id="GO:0004518">
    <property type="term" value="F:nuclease activity"/>
    <property type="evidence" value="ECO:0007669"/>
    <property type="project" value="UniProtKB-KW"/>
</dbReference>
<feature type="region of interest" description="Disordered" evidence="7">
    <location>
        <begin position="1"/>
        <end position="47"/>
    </location>
</feature>
<dbReference type="EC" id="3.6.1.-" evidence="6"/>
<keyword evidence="6" id="KW-0540">Nuclease</keyword>
<comment type="catalytic activity">
    <reaction evidence="5">
        <text>a 5'-end NAD(+)-phospho-ribonucleoside in mRNA + H2O = a 5'-end phospho-ribonucleoside in mRNA + NAD(+) + H(+)</text>
        <dbReference type="Rhea" id="RHEA:60880"/>
        <dbReference type="Rhea" id="RHEA-COMP:15692"/>
        <dbReference type="Rhea" id="RHEA-COMP:15698"/>
        <dbReference type="ChEBI" id="CHEBI:15377"/>
        <dbReference type="ChEBI" id="CHEBI:15378"/>
        <dbReference type="ChEBI" id="CHEBI:57540"/>
        <dbReference type="ChEBI" id="CHEBI:138282"/>
        <dbReference type="ChEBI" id="CHEBI:144029"/>
    </reaction>
    <physiologicalReaction direction="left-to-right" evidence="5">
        <dbReference type="Rhea" id="RHEA:60881"/>
    </physiologicalReaction>
</comment>
<keyword evidence="6" id="KW-0378">Hydrolase</keyword>
<name>A0A0C9TAG4_SPHS4</name>
<evidence type="ECO:0000313" key="10">
    <source>
        <dbReference type="Proteomes" id="UP000054279"/>
    </source>
</evidence>
<dbReference type="GO" id="GO:0000166">
    <property type="term" value="F:nucleotide binding"/>
    <property type="evidence" value="ECO:0007669"/>
    <property type="project" value="UniProtKB-KW"/>
</dbReference>
<evidence type="ECO:0000256" key="2">
    <source>
        <dbReference type="ARBA" id="ARBA00006562"/>
    </source>
</evidence>
<evidence type="ECO:0000256" key="4">
    <source>
        <dbReference type="ARBA" id="ARBA00044692"/>
    </source>
</evidence>
<evidence type="ECO:0000259" key="8">
    <source>
        <dbReference type="Pfam" id="PF08652"/>
    </source>
</evidence>
<organism evidence="9 10">
    <name type="scientific">Sphaerobolus stellatus (strain SS14)</name>
    <dbReference type="NCBI Taxonomy" id="990650"/>
    <lineage>
        <taxon>Eukaryota</taxon>
        <taxon>Fungi</taxon>
        <taxon>Dikarya</taxon>
        <taxon>Basidiomycota</taxon>
        <taxon>Agaricomycotina</taxon>
        <taxon>Agaricomycetes</taxon>
        <taxon>Phallomycetidae</taxon>
        <taxon>Geastrales</taxon>
        <taxon>Sphaerobolaceae</taxon>
        <taxon>Sphaerobolus</taxon>
    </lineage>
</organism>
<keyword evidence="6" id="KW-0547">Nucleotide-binding</keyword>
<keyword evidence="6" id="KW-0479">Metal-binding</keyword>
<feature type="compositionally biased region" description="Polar residues" evidence="7">
    <location>
        <begin position="439"/>
        <end position="453"/>
    </location>
</feature>
<comment type="subcellular location">
    <subcellularLocation>
        <location evidence="6">Nucleus</location>
    </subcellularLocation>
</comment>
<dbReference type="HOGENOM" id="CLU_024877_1_2_1"/>
<dbReference type="InterPro" id="IPR039039">
    <property type="entry name" value="RAI1-like_fam"/>
</dbReference>
<evidence type="ECO:0000256" key="1">
    <source>
        <dbReference type="ARBA" id="ARBA00001968"/>
    </source>
</evidence>
<comment type="similarity">
    <text evidence="2 6">Belongs to the DXO/Dom3Z family.</text>
</comment>
<dbReference type="GO" id="GO:0005829">
    <property type="term" value="C:cytosol"/>
    <property type="evidence" value="ECO:0007669"/>
    <property type="project" value="TreeGrafter"/>
</dbReference>
<proteinExistence type="inferred from homology"/>
<dbReference type="GO" id="GO:0003723">
    <property type="term" value="F:RNA binding"/>
    <property type="evidence" value="ECO:0007669"/>
    <property type="project" value="UniProtKB-KW"/>
</dbReference>
<comment type="cofactor">
    <cofactor evidence="1 6">
        <name>a divalent metal cation</name>
        <dbReference type="ChEBI" id="CHEBI:60240"/>
    </cofactor>
</comment>
<feature type="compositionally biased region" description="Basic and acidic residues" evidence="7">
    <location>
        <begin position="425"/>
        <end position="436"/>
    </location>
</feature>
<evidence type="ECO:0000313" key="9">
    <source>
        <dbReference type="EMBL" id="KIJ26093.1"/>
    </source>
</evidence>
<feature type="domain" description="RAI1-like" evidence="8">
    <location>
        <begin position="51"/>
        <end position="419"/>
    </location>
</feature>
<dbReference type="AlphaFoldDB" id="A0A0C9TAG4"/>
<dbReference type="Proteomes" id="UP000054279">
    <property type="component" value="Unassembled WGS sequence"/>
</dbReference>
<dbReference type="GO" id="GO:0110155">
    <property type="term" value="P:NAD-cap decapping"/>
    <property type="evidence" value="ECO:0007669"/>
    <property type="project" value="TreeGrafter"/>
</dbReference>
<feature type="region of interest" description="Disordered" evidence="7">
    <location>
        <begin position="425"/>
        <end position="453"/>
    </location>
</feature>
<dbReference type="GO" id="GO:0034353">
    <property type="term" value="F:mRNA 5'-diphosphatase activity"/>
    <property type="evidence" value="ECO:0007669"/>
    <property type="project" value="TreeGrafter"/>
</dbReference>
<keyword evidence="10" id="KW-1185">Reference proteome</keyword>
<dbReference type="OrthoDB" id="5853397at2759"/>
<feature type="compositionally biased region" description="Low complexity" evidence="7">
    <location>
        <begin position="32"/>
        <end position="44"/>
    </location>
</feature>
<keyword evidence="6" id="KW-0694">RNA-binding</keyword>
<evidence type="ECO:0000256" key="7">
    <source>
        <dbReference type="SAM" id="MobiDB-lite"/>
    </source>
</evidence>
<protein>
    <recommendedName>
        <fullName evidence="6">Decapping nuclease</fullName>
        <ecNumber evidence="6">3.6.1.-</ecNumber>
    </recommendedName>
</protein>
<dbReference type="InterPro" id="IPR013961">
    <property type="entry name" value="RAI1"/>
</dbReference>
<feature type="compositionally biased region" description="Basic and acidic residues" evidence="7">
    <location>
        <begin position="7"/>
        <end position="20"/>
    </location>
</feature>
<dbReference type="Pfam" id="PF08652">
    <property type="entry name" value="RAI1"/>
    <property type="match status" value="1"/>
</dbReference>
<dbReference type="EMBL" id="KN837384">
    <property type="protein sequence ID" value="KIJ26093.1"/>
    <property type="molecule type" value="Genomic_DNA"/>
</dbReference>
<comment type="function">
    <text evidence="6">Decapping enzyme for NAD-capped RNAs: specifically hydrolyzes the nicotinamide adenine dinucleotide (NAD) cap from a subset of RNAs by removing the entire NAD moiety from the 5'-end of an NAD-capped RNA.</text>
</comment>
<dbReference type="GO" id="GO:0046872">
    <property type="term" value="F:metal ion binding"/>
    <property type="evidence" value="ECO:0007669"/>
    <property type="project" value="UniProtKB-KW"/>
</dbReference>
<dbReference type="PANTHER" id="PTHR12395:SF9">
    <property type="entry name" value="DECAPPING AND EXORIBONUCLEASE PROTEIN"/>
    <property type="match status" value="1"/>
</dbReference>
<gene>
    <name evidence="9" type="ORF">M422DRAFT_272871</name>
</gene>
<sequence>MASLKRGISDVETGKEDHIELPPASKRRLNGPSISLPLPSFSTPSRPPPFQQPYQLKTFSYVSEPSKSDPSTHVRALEWSNASMKYYVQPPKGANLAYGYERWIKRPEERGRLDGLLEACTKYECEGERRRADVITWRGVITKILTAPYEDRDGWELNVMYVDGTLYFEEHSSEEKLQEKSSISGKQRLMTYYGYAFESYCTSDVPSNHPSTPSNRERNGWGGDVDTNVQWCSIIKTKLGDSRIIIGGEVDCVRDRYTGQPDTFMELKTSISIRPGNTIDEARFEKKLLKFYFQSFLLGVPEILVGFRSPSGYIQTIQSFRTMDLPRMVRGKPGAWDPAVCLSWCDQAFDFIKRHIQDVAGTSNKDNGEAKQPGEESGMVSRATFKPGVGLSVRLLDNIEVEDVMGGEDRVGFLPRWYWEHVKGKEDPVSSKDAPTKRGVSSTGDGTSQKWAV</sequence>
<dbReference type="GO" id="GO:0005634">
    <property type="term" value="C:nucleus"/>
    <property type="evidence" value="ECO:0007669"/>
    <property type="project" value="UniProtKB-SubCell"/>
</dbReference>